<feature type="compositionally biased region" description="Low complexity" evidence="7">
    <location>
        <begin position="428"/>
        <end position="443"/>
    </location>
</feature>
<dbReference type="PANTHER" id="PTHR36206">
    <property type="entry name" value="ASPERCRYPTIN BIOSYNTHESIS CLUSTER-SPECIFIC TRANSCRIPTION REGULATOR ATNN-RELATED"/>
    <property type="match status" value="1"/>
</dbReference>
<gene>
    <name evidence="9" type="ORF">B0T20DRAFT_350367</name>
</gene>
<feature type="region of interest" description="Disordered" evidence="7">
    <location>
        <begin position="1"/>
        <end position="262"/>
    </location>
</feature>
<feature type="compositionally biased region" description="Low complexity" evidence="7">
    <location>
        <begin position="68"/>
        <end position="122"/>
    </location>
</feature>
<dbReference type="InterPro" id="IPR036864">
    <property type="entry name" value="Zn2-C6_fun-type_DNA-bd_sf"/>
</dbReference>
<keyword evidence="10" id="KW-1185">Reference proteome</keyword>
<sequence>MAQRTSQESIQSRPSTPQPQDSSLSEPHPDQSAQDEGKHRHHLQQKLRSPAPQPDQDKPQQPLPPSEASPAPALLLVPQPSSAGSAQAQASSSTTPGTATPATSSATATATTTSTSTSTPTPDLQPPSKDASSATTCTPPVEIVETTGAGQSSVRSGDQGTATDSASTITVATSSSNSTHQDPRAAPSETAPPLAEAVSGQHPQYHQQQQVGAPHNGSAPRVLVPTPMSHPQQPAGPPTPRQTPTMNYPAPSPYPPAGMPPGAQYAYGPQAVAHVDPYRTSQTALPSMRTFDHVQQQHPQHQMPLPNHMAVSMAPNQMSYYQPMHPAYQMHHGQSVVHYALTGLTPDPRIALSGGRHKKEIKRRTKTGCLTCRKRRIKCDEAHPTCNNCKKSKRDCLGYDPIFKQQQQQQQQQHQQNLAAQSTPKSQHSAPASLTSTPTVPSSSVPPSPYQSQAQPYQQQQQQSPPPHHYHQQTQQQHPLYQPPPHPTSYPPSHASNTPYESPVSSTSPGFDYGSAIDPALSGTDTPSGSGTPTSNSQLARPDDRNFGAPGHFQGATPAGSPLKTVDDLIALGGAEPPIMNSLPSQAVIKEIEKVYADIYVTGLSYFFETQWWDLRHDARGPGRHSIDILLNNQPLMGLFGTFIQIISVPRPDGDFKYACQLEECIVWGLAKLNPLCNPMILRDLRTSRGSEFEFWWSLANLVIGAPNGNLQNLRCLVGDHENRNFLYSLAVLREYSYQWDPSSIEKQLPSQLSEGDPRCRLAVAVRHVRTIMHEGTTNVIRRFSQLAWRAYVYPGANTADAPWRKRQTMV</sequence>
<feature type="compositionally biased region" description="Pro residues" evidence="7">
    <location>
        <begin position="481"/>
        <end position="490"/>
    </location>
</feature>
<feature type="compositionally biased region" description="Polar residues" evidence="7">
    <location>
        <begin position="417"/>
        <end position="427"/>
    </location>
</feature>
<evidence type="ECO:0000256" key="6">
    <source>
        <dbReference type="ARBA" id="ARBA00023242"/>
    </source>
</evidence>
<feature type="compositionally biased region" description="Low complexity" evidence="7">
    <location>
        <begin position="201"/>
        <end position="210"/>
    </location>
</feature>
<dbReference type="SUPFAM" id="SSF57701">
    <property type="entry name" value="Zn2/Cys6 DNA-binding domain"/>
    <property type="match status" value="1"/>
</dbReference>
<dbReference type="SMART" id="SM00066">
    <property type="entry name" value="GAL4"/>
    <property type="match status" value="1"/>
</dbReference>
<dbReference type="PROSITE" id="PS00463">
    <property type="entry name" value="ZN2_CY6_FUNGAL_1"/>
    <property type="match status" value="1"/>
</dbReference>
<keyword evidence="1" id="KW-0479">Metal-binding</keyword>
<reference evidence="9" key="1">
    <citation type="journal article" date="2023" name="Mol. Phylogenet. Evol.">
        <title>Genome-scale phylogeny and comparative genomics of the fungal order Sordariales.</title>
        <authorList>
            <person name="Hensen N."/>
            <person name="Bonometti L."/>
            <person name="Westerberg I."/>
            <person name="Brannstrom I.O."/>
            <person name="Guillou S."/>
            <person name="Cros-Aarteil S."/>
            <person name="Calhoun S."/>
            <person name="Haridas S."/>
            <person name="Kuo A."/>
            <person name="Mondo S."/>
            <person name="Pangilinan J."/>
            <person name="Riley R."/>
            <person name="LaButti K."/>
            <person name="Andreopoulos B."/>
            <person name="Lipzen A."/>
            <person name="Chen C."/>
            <person name="Yan M."/>
            <person name="Daum C."/>
            <person name="Ng V."/>
            <person name="Clum A."/>
            <person name="Steindorff A."/>
            <person name="Ohm R.A."/>
            <person name="Martin F."/>
            <person name="Silar P."/>
            <person name="Natvig D.O."/>
            <person name="Lalanne C."/>
            <person name="Gautier V."/>
            <person name="Ament-Velasquez S.L."/>
            <person name="Kruys A."/>
            <person name="Hutchinson M.I."/>
            <person name="Powell A.J."/>
            <person name="Barry K."/>
            <person name="Miller A.N."/>
            <person name="Grigoriev I.V."/>
            <person name="Debuchy R."/>
            <person name="Gladieux P."/>
            <person name="Hiltunen Thoren M."/>
            <person name="Johannesson H."/>
        </authorList>
    </citation>
    <scope>NUCLEOTIDE SEQUENCE</scope>
    <source>
        <strain evidence="9">FGSC 1904</strain>
    </source>
</reference>
<dbReference type="EMBL" id="JAUTDP010000004">
    <property type="protein sequence ID" value="KAK3399887.1"/>
    <property type="molecule type" value="Genomic_DNA"/>
</dbReference>
<feature type="domain" description="Zn(2)-C6 fungal-type" evidence="8">
    <location>
        <begin position="368"/>
        <end position="396"/>
    </location>
</feature>
<evidence type="ECO:0000256" key="1">
    <source>
        <dbReference type="ARBA" id="ARBA00022723"/>
    </source>
</evidence>
<feature type="compositionally biased region" description="Polar residues" evidence="7">
    <location>
        <begin position="497"/>
        <end position="509"/>
    </location>
</feature>
<evidence type="ECO:0000256" key="4">
    <source>
        <dbReference type="ARBA" id="ARBA00023125"/>
    </source>
</evidence>
<feature type="compositionally biased region" description="Polar residues" evidence="7">
    <location>
        <begin position="1"/>
        <end position="25"/>
    </location>
</feature>
<dbReference type="PANTHER" id="PTHR36206:SF13">
    <property type="entry name" value="TRANSCRIPTIONAL REGULATORY PROTEIN MOC3"/>
    <property type="match status" value="1"/>
</dbReference>
<feature type="compositionally biased region" description="Low complexity" evidence="7">
    <location>
        <begin position="161"/>
        <end position="179"/>
    </location>
</feature>
<evidence type="ECO:0000256" key="2">
    <source>
        <dbReference type="ARBA" id="ARBA00022833"/>
    </source>
</evidence>
<dbReference type="Gene3D" id="4.10.240.10">
    <property type="entry name" value="Zn(2)-C6 fungal-type DNA-binding domain"/>
    <property type="match status" value="1"/>
</dbReference>
<protein>
    <recommendedName>
        <fullName evidence="8">Zn(2)-C6 fungal-type domain-containing protein</fullName>
    </recommendedName>
</protein>
<keyword evidence="4" id="KW-0238">DNA-binding</keyword>
<evidence type="ECO:0000256" key="5">
    <source>
        <dbReference type="ARBA" id="ARBA00023163"/>
    </source>
</evidence>
<comment type="caution">
    <text evidence="9">The sequence shown here is derived from an EMBL/GenBank/DDBJ whole genome shotgun (WGS) entry which is preliminary data.</text>
</comment>
<evidence type="ECO:0000259" key="8">
    <source>
        <dbReference type="PROSITE" id="PS50048"/>
    </source>
</evidence>
<keyword evidence="6" id="KW-0539">Nucleus</keyword>
<evidence type="ECO:0000256" key="3">
    <source>
        <dbReference type="ARBA" id="ARBA00023015"/>
    </source>
</evidence>
<evidence type="ECO:0000256" key="7">
    <source>
        <dbReference type="SAM" id="MobiDB-lite"/>
    </source>
</evidence>
<dbReference type="GO" id="GO:0003677">
    <property type="term" value="F:DNA binding"/>
    <property type="evidence" value="ECO:0007669"/>
    <property type="project" value="UniProtKB-KW"/>
</dbReference>
<name>A0AAE0PHJ5_SORBR</name>
<evidence type="ECO:0000313" key="9">
    <source>
        <dbReference type="EMBL" id="KAK3399887.1"/>
    </source>
</evidence>
<keyword evidence="3" id="KW-0805">Transcription regulation</keyword>
<feature type="compositionally biased region" description="Low complexity" evidence="7">
    <location>
        <begin position="450"/>
        <end position="463"/>
    </location>
</feature>
<proteinExistence type="predicted"/>
<dbReference type="InterPro" id="IPR001138">
    <property type="entry name" value="Zn2Cys6_DnaBD"/>
</dbReference>
<reference evidence="9" key="2">
    <citation type="submission" date="2023-07" db="EMBL/GenBank/DDBJ databases">
        <authorList>
            <consortium name="Lawrence Berkeley National Laboratory"/>
            <person name="Haridas S."/>
            <person name="Hensen N."/>
            <person name="Bonometti L."/>
            <person name="Westerberg I."/>
            <person name="Brannstrom I.O."/>
            <person name="Guillou S."/>
            <person name="Cros-Aarteil S."/>
            <person name="Calhoun S."/>
            <person name="Kuo A."/>
            <person name="Mondo S."/>
            <person name="Pangilinan J."/>
            <person name="Riley R."/>
            <person name="LaButti K."/>
            <person name="Andreopoulos B."/>
            <person name="Lipzen A."/>
            <person name="Chen C."/>
            <person name="Yanf M."/>
            <person name="Daum C."/>
            <person name="Ng V."/>
            <person name="Clum A."/>
            <person name="Steindorff A."/>
            <person name="Ohm R."/>
            <person name="Martin F."/>
            <person name="Silar P."/>
            <person name="Natvig D."/>
            <person name="Lalanne C."/>
            <person name="Gautier V."/>
            <person name="Ament-velasquez S.L."/>
            <person name="Kruys A."/>
            <person name="Hutchinson M.I."/>
            <person name="Powell A.J."/>
            <person name="Barry K."/>
            <person name="Miller A.N."/>
            <person name="Grigoriev I.V."/>
            <person name="Debuchy R."/>
            <person name="Gladieux P."/>
            <person name="Thoren M.H."/>
            <person name="Johannesson H."/>
        </authorList>
    </citation>
    <scope>NUCLEOTIDE SEQUENCE</scope>
    <source>
        <strain evidence="9">FGSC 1904</strain>
    </source>
</reference>
<organism evidence="9 10">
    <name type="scientific">Sordaria brevicollis</name>
    <dbReference type="NCBI Taxonomy" id="83679"/>
    <lineage>
        <taxon>Eukaryota</taxon>
        <taxon>Fungi</taxon>
        <taxon>Dikarya</taxon>
        <taxon>Ascomycota</taxon>
        <taxon>Pezizomycotina</taxon>
        <taxon>Sordariomycetes</taxon>
        <taxon>Sordariomycetidae</taxon>
        <taxon>Sordariales</taxon>
        <taxon>Sordariaceae</taxon>
        <taxon>Sordaria</taxon>
    </lineage>
</organism>
<feature type="compositionally biased region" description="Polar residues" evidence="7">
    <location>
        <begin position="148"/>
        <end position="160"/>
    </location>
</feature>
<keyword evidence="2" id="KW-0862">Zinc</keyword>
<feature type="compositionally biased region" description="Low complexity" evidence="7">
    <location>
        <begin position="522"/>
        <end position="535"/>
    </location>
</feature>
<dbReference type="GO" id="GO:0008270">
    <property type="term" value="F:zinc ion binding"/>
    <property type="evidence" value="ECO:0007669"/>
    <property type="project" value="InterPro"/>
</dbReference>
<dbReference type="PROSITE" id="PS50048">
    <property type="entry name" value="ZN2_CY6_FUNGAL_2"/>
    <property type="match status" value="1"/>
</dbReference>
<keyword evidence="5" id="KW-0804">Transcription</keyword>
<dbReference type="Pfam" id="PF00172">
    <property type="entry name" value="Zn_clus"/>
    <property type="match status" value="1"/>
</dbReference>
<evidence type="ECO:0000313" key="10">
    <source>
        <dbReference type="Proteomes" id="UP001281003"/>
    </source>
</evidence>
<feature type="compositionally biased region" description="Pro residues" evidence="7">
    <location>
        <begin position="250"/>
        <end position="259"/>
    </location>
</feature>
<dbReference type="InterPro" id="IPR052360">
    <property type="entry name" value="Transcr_Regulatory_Proteins"/>
</dbReference>
<dbReference type="GO" id="GO:0000981">
    <property type="term" value="F:DNA-binding transcription factor activity, RNA polymerase II-specific"/>
    <property type="evidence" value="ECO:0007669"/>
    <property type="project" value="InterPro"/>
</dbReference>
<dbReference type="CDD" id="cd00067">
    <property type="entry name" value="GAL4"/>
    <property type="match status" value="1"/>
</dbReference>
<dbReference type="Proteomes" id="UP001281003">
    <property type="component" value="Unassembled WGS sequence"/>
</dbReference>
<accession>A0AAE0PHJ5</accession>
<feature type="compositionally biased region" description="Low complexity" evidence="7">
    <location>
        <begin position="407"/>
        <end position="416"/>
    </location>
</feature>
<feature type="region of interest" description="Disordered" evidence="7">
    <location>
        <begin position="407"/>
        <end position="561"/>
    </location>
</feature>
<dbReference type="AlphaFoldDB" id="A0AAE0PHJ5"/>